<evidence type="ECO:0000313" key="2">
    <source>
        <dbReference type="EMBL" id="RCK24318.1"/>
    </source>
</evidence>
<dbReference type="AlphaFoldDB" id="A0A367VGH0"/>
<feature type="signal peptide" evidence="1">
    <location>
        <begin position="1"/>
        <end position="26"/>
    </location>
</feature>
<gene>
    <name evidence="2" type="ORF">TH6_06360</name>
</gene>
<dbReference type="EMBL" id="JPWB01000002">
    <property type="protein sequence ID" value="RCK24318.1"/>
    <property type="molecule type" value="Genomic_DNA"/>
</dbReference>
<evidence type="ECO:0000313" key="3">
    <source>
        <dbReference type="Proteomes" id="UP000253061"/>
    </source>
</evidence>
<comment type="caution">
    <text evidence="2">The sequence shown here is derived from an EMBL/GenBank/DDBJ whole genome shotgun (WGS) entry which is preliminary data.</text>
</comment>
<name>A0A367VGH0_9PROT</name>
<accession>A0A367VGH0</accession>
<organism evidence="2 3">
    <name type="scientific">Thalassospira profundimaris</name>
    <dbReference type="NCBI Taxonomy" id="502049"/>
    <lineage>
        <taxon>Bacteria</taxon>
        <taxon>Pseudomonadati</taxon>
        <taxon>Pseudomonadota</taxon>
        <taxon>Alphaproteobacteria</taxon>
        <taxon>Rhodospirillales</taxon>
        <taxon>Thalassospiraceae</taxon>
        <taxon>Thalassospira</taxon>
    </lineage>
</organism>
<evidence type="ECO:0000256" key="1">
    <source>
        <dbReference type="SAM" id="SignalP"/>
    </source>
</evidence>
<proteinExistence type="predicted"/>
<protein>
    <submittedName>
        <fullName evidence="2">Uncharacterized protein</fullName>
    </submittedName>
</protein>
<feature type="chain" id="PRO_5016727868" evidence="1">
    <location>
        <begin position="27"/>
        <end position="102"/>
    </location>
</feature>
<dbReference type="Proteomes" id="UP000253061">
    <property type="component" value="Unassembled WGS sequence"/>
</dbReference>
<keyword evidence="1" id="KW-0732">Signal</keyword>
<reference evidence="2 3" key="1">
    <citation type="submission" date="2014-07" db="EMBL/GenBank/DDBJ databases">
        <title>Draft genome sequence of Thalassospira profundimaris R8-17.</title>
        <authorList>
            <person name="Lai Q."/>
            <person name="Shao Z."/>
        </authorList>
    </citation>
    <scope>NUCLEOTIDE SEQUENCE [LARGE SCALE GENOMIC DNA]</scope>
    <source>
        <strain evidence="2 3">R8-17</strain>
    </source>
</reference>
<sequence length="102" mass="11096">MLRSLRSKPVAIALIGLMTITTAALAAIKSAPKPTTDSVTIHSEMAKGEVTLSHQEDGTIAIKRDCVRFPCKIDISSLKRGEYDVTLTNGDESQKMMGLYKE</sequence>